<dbReference type="PANTHER" id="PTHR38788">
    <property type="entry name" value="CLR5 DOMAIN-CONTAINING PROTEIN"/>
    <property type="match status" value="1"/>
</dbReference>
<evidence type="ECO:0000313" key="4">
    <source>
        <dbReference type="Proteomes" id="UP001283341"/>
    </source>
</evidence>
<feature type="region of interest" description="Disordered" evidence="1">
    <location>
        <begin position="127"/>
        <end position="165"/>
    </location>
</feature>
<feature type="compositionally biased region" description="Low complexity" evidence="1">
    <location>
        <begin position="7"/>
        <end position="29"/>
    </location>
</feature>
<keyword evidence="4" id="KW-1185">Reference proteome</keyword>
<dbReference type="InterPro" id="IPR025676">
    <property type="entry name" value="Clr5_dom"/>
</dbReference>
<evidence type="ECO:0000259" key="2">
    <source>
        <dbReference type="Pfam" id="PF14420"/>
    </source>
</evidence>
<reference evidence="3" key="2">
    <citation type="submission" date="2023-06" db="EMBL/GenBank/DDBJ databases">
        <authorList>
            <consortium name="Lawrence Berkeley National Laboratory"/>
            <person name="Haridas S."/>
            <person name="Hensen N."/>
            <person name="Bonometti L."/>
            <person name="Westerberg I."/>
            <person name="Brannstrom I.O."/>
            <person name="Guillou S."/>
            <person name="Cros-Aarteil S."/>
            <person name="Calhoun S."/>
            <person name="Kuo A."/>
            <person name="Mondo S."/>
            <person name="Pangilinan J."/>
            <person name="Riley R."/>
            <person name="Labutti K."/>
            <person name="Andreopoulos B."/>
            <person name="Lipzen A."/>
            <person name="Chen C."/>
            <person name="Yanf M."/>
            <person name="Daum C."/>
            <person name="Ng V."/>
            <person name="Clum A."/>
            <person name="Steindorff A."/>
            <person name="Ohm R."/>
            <person name="Martin F."/>
            <person name="Silar P."/>
            <person name="Natvig D."/>
            <person name="Lalanne C."/>
            <person name="Gautier V."/>
            <person name="Ament-Velasquez S.L."/>
            <person name="Kruys A."/>
            <person name="Hutchinson M.I."/>
            <person name="Powell A.J."/>
            <person name="Barry K."/>
            <person name="Miller A.N."/>
            <person name="Grigoriev I.V."/>
            <person name="Debuchy R."/>
            <person name="Gladieux P."/>
            <person name="Thoren M.H."/>
            <person name="Johannesson H."/>
        </authorList>
    </citation>
    <scope>NUCLEOTIDE SEQUENCE</scope>
    <source>
        <strain evidence="3">CBS 118394</strain>
    </source>
</reference>
<name>A0AAE0MGA9_9PEZI</name>
<dbReference type="AlphaFoldDB" id="A0AAE0MGA9"/>
<feature type="region of interest" description="Disordered" evidence="1">
    <location>
        <begin position="1"/>
        <end position="49"/>
    </location>
</feature>
<evidence type="ECO:0000313" key="3">
    <source>
        <dbReference type="EMBL" id="KAK3331487.1"/>
    </source>
</evidence>
<comment type="caution">
    <text evidence="3">The sequence shown here is derived from an EMBL/GenBank/DDBJ whole genome shotgun (WGS) entry which is preliminary data.</text>
</comment>
<dbReference type="Pfam" id="PF14420">
    <property type="entry name" value="Clr5"/>
    <property type="match status" value="1"/>
</dbReference>
<dbReference type="PANTHER" id="PTHR38788:SF3">
    <property type="entry name" value="CLR5 DOMAIN-CONTAINING PROTEIN"/>
    <property type="match status" value="1"/>
</dbReference>
<accession>A0AAE0MGA9</accession>
<proteinExistence type="predicted"/>
<protein>
    <recommendedName>
        <fullName evidence="2">Clr5 domain-containing protein</fullName>
    </recommendedName>
</protein>
<organism evidence="3 4">
    <name type="scientific">Apodospora peruviana</name>
    <dbReference type="NCBI Taxonomy" id="516989"/>
    <lineage>
        <taxon>Eukaryota</taxon>
        <taxon>Fungi</taxon>
        <taxon>Dikarya</taxon>
        <taxon>Ascomycota</taxon>
        <taxon>Pezizomycotina</taxon>
        <taxon>Sordariomycetes</taxon>
        <taxon>Sordariomycetidae</taxon>
        <taxon>Sordariales</taxon>
        <taxon>Lasiosphaeriaceae</taxon>
        <taxon>Apodospora</taxon>
    </lineage>
</organism>
<feature type="domain" description="Clr5" evidence="2">
    <location>
        <begin position="71"/>
        <end position="123"/>
    </location>
</feature>
<feature type="compositionally biased region" description="Basic and acidic residues" evidence="1">
    <location>
        <begin position="537"/>
        <end position="547"/>
    </location>
</feature>
<evidence type="ECO:0000256" key="1">
    <source>
        <dbReference type="SAM" id="MobiDB-lite"/>
    </source>
</evidence>
<reference evidence="3" key="1">
    <citation type="journal article" date="2023" name="Mol. Phylogenet. Evol.">
        <title>Genome-scale phylogeny and comparative genomics of the fungal order Sordariales.</title>
        <authorList>
            <person name="Hensen N."/>
            <person name="Bonometti L."/>
            <person name="Westerberg I."/>
            <person name="Brannstrom I.O."/>
            <person name="Guillou S."/>
            <person name="Cros-Aarteil S."/>
            <person name="Calhoun S."/>
            <person name="Haridas S."/>
            <person name="Kuo A."/>
            <person name="Mondo S."/>
            <person name="Pangilinan J."/>
            <person name="Riley R."/>
            <person name="LaButti K."/>
            <person name="Andreopoulos B."/>
            <person name="Lipzen A."/>
            <person name="Chen C."/>
            <person name="Yan M."/>
            <person name="Daum C."/>
            <person name="Ng V."/>
            <person name="Clum A."/>
            <person name="Steindorff A."/>
            <person name="Ohm R.A."/>
            <person name="Martin F."/>
            <person name="Silar P."/>
            <person name="Natvig D.O."/>
            <person name="Lalanne C."/>
            <person name="Gautier V."/>
            <person name="Ament-Velasquez S.L."/>
            <person name="Kruys A."/>
            <person name="Hutchinson M.I."/>
            <person name="Powell A.J."/>
            <person name="Barry K."/>
            <person name="Miller A.N."/>
            <person name="Grigoriev I.V."/>
            <person name="Debuchy R."/>
            <person name="Gladieux P."/>
            <person name="Hiltunen Thoren M."/>
            <person name="Johannesson H."/>
        </authorList>
    </citation>
    <scope>NUCLEOTIDE SEQUENCE</scope>
    <source>
        <strain evidence="3">CBS 118394</strain>
    </source>
</reference>
<feature type="region of interest" description="Disordered" evidence="1">
    <location>
        <begin position="537"/>
        <end position="567"/>
    </location>
</feature>
<dbReference type="EMBL" id="JAUEDM010000001">
    <property type="protein sequence ID" value="KAK3331487.1"/>
    <property type="molecule type" value="Genomic_DNA"/>
</dbReference>
<feature type="compositionally biased region" description="Low complexity" evidence="1">
    <location>
        <begin position="137"/>
        <end position="151"/>
    </location>
</feature>
<gene>
    <name evidence="3" type="ORF">B0H66DRAFT_546650</name>
</gene>
<dbReference type="Proteomes" id="UP001283341">
    <property type="component" value="Unassembled WGS sequence"/>
</dbReference>
<sequence length="567" mass="63149">MGDSDRLPLALVSSPAASGSSSDAATSPLATSLPHRRRRQSSSPATTELEPITVVAGPGSERTHVVIPTKPADWESVKGVIEELYLDKNVRLKDVMEIMQAAYKFRATARMYKAQFAKWNWHKYSTSSTSSVKREPGTSPTGSSSTGSGSSPSPPPKVGKNKKKKGTARVFVVNNNIIHKNLLETNSSKHLTTTMSACRAFIVGWSEQDPRWRSTSSFTKMGGHYDPTMISHFVAALNEFKNKDFASGGRLLRGAFLGLEDLISDGHVAALWDCYVTIPQLTLNHDRRDILLTFLRYLSRLTAARVPGHPIAVIARSTLAFVEHLDNFSDLAAYTTLAWNLWSDTIVQLLGKDNISSVHTDRAYLLIQAEPDPLLAKRIIDDYDRLVDKAMATLGEDSTTALALEYDALLTQMRFSMLDGENFQGRLERVLYKLTHKPDNVGMRPVDWASAEDRQIYRGSWFLCTVYAEDVLGDGELAREWRVAFLNAPADGDWVQMALRMEERLRSKGLLAEADAVRARRTEVQLPRKIVEILDREEREASSEPVDHLSVTTAGMDVDHDEDQEEV</sequence>